<organism evidence="1 2">
    <name type="scientific">Paxillus rubicundulus Ve08.2h10</name>
    <dbReference type="NCBI Taxonomy" id="930991"/>
    <lineage>
        <taxon>Eukaryota</taxon>
        <taxon>Fungi</taxon>
        <taxon>Dikarya</taxon>
        <taxon>Basidiomycota</taxon>
        <taxon>Agaricomycotina</taxon>
        <taxon>Agaricomycetes</taxon>
        <taxon>Agaricomycetidae</taxon>
        <taxon>Boletales</taxon>
        <taxon>Paxilineae</taxon>
        <taxon>Paxillaceae</taxon>
        <taxon>Paxillus</taxon>
    </lineage>
</organism>
<dbReference type="InParanoid" id="A0A0D0DQT5"/>
<reference evidence="2" key="2">
    <citation type="submission" date="2015-01" db="EMBL/GenBank/DDBJ databases">
        <title>Evolutionary Origins and Diversification of the Mycorrhizal Mutualists.</title>
        <authorList>
            <consortium name="DOE Joint Genome Institute"/>
            <consortium name="Mycorrhizal Genomics Consortium"/>
            <person name="Kohler A."/>
            <person name="Kuo A."/>
            <person name="Nagy L.G."/>
            <person name="Floudas D."/>
            <person name="Copeland A."/>
            <person name="Barry K.W."/>
            <person name="Cichocki N."/>
            <person name="Veneault-Fourrey C."/>
            <person name="LaButti K."/>
            <person name="Lindquist E.A."/>
            <person name="Lipzen A."/>
            <person name="Lundell T."/>
            <person name="Morin E."/>
            <person name="Murat C."/>
            <person name="Riley R."/>
            <person name="Ohm R."/>
            <person name="Sun H."/>
            <person name="Tunlid A."/>
            <person name="Henrissat B."/>
            <person name="Grigoriev I.V."/>
            <person name="Hibbett D.S."/>
            <person name="Martin F."/>
        </authorList>
    </citation>
    <scope>NUCLEOTIDE SEQUENCE [LARGE SCALE GENOMIC DNA]</scope>
    <source>
        <strain evidence="2">Ve08.2h10</strain>
    </source>
</reference>
<evidence type="ECO:0000313" key="1">
    <source>
        <dbReference type="EMBL" id="KIK94968.1"/>
    </source>
</evidence>
<keyword evidence="2" id="KW-1185">Reference proteome</keyword>
<reference evidence="1 2" key="1">
    <citation type="submission" date="2014-04" db="EMBL/GenBank/DDBJ databases">
        <authorList>
            <consortium name="DOE Joint Genome Institute"/>
            <person name="Kuo A."/>
            <person name="Kohler A."/>
            <person name="Jargeat P."/>
            <person name="Nagy L.G."/>
            <person name="Floudas D."/>
            <person name="Copeland A."/>
            <person name="Barry K.W."/>
            <person name="Cichocki N."/>
            <person name="Veneault-Fourrey C."/>
            <person name="LaButti K."/>
            <person name="Lindquist E.A."/>
            <person name="Lipzen A."/>
            <person name="Lundell T."/>
            <person name="Morin E."/>
            <person name="Murat C."/>
            <person name="Sun H."/>
            <person name="Tunlid A."/>
            <person name="Henrissat B."/>
            <person name="Grigoriev I.V."/>
            <person name="Hibbett D.S."/>
            <person name="Martin F."/>
            <person name="Nordberg H.P."/>
            <person name="Cantor M.N."/>
            <person name="Hua S.X."/>
        </authorList>
    </citation>
    <scope>NUCLEOTIDE SEQUENCE [LARGE SCALE GENOMIC DNA]</scope>
    <source>
        <strain evidence="1 2">Ve08.2h10</strain>
    </source>
</reference>
<dbReference type="Proteomes" id="UP000054538">
    <property type="component" value="Unassembled WGS sequence"/>
</dbReference>
<name>A0A0D0DQT5_9AGAM</name>
<dbReference type="AlphaFoldDB" id="A0A0D0DQT5"/>
<accession>A0A0D0DQT5</accession>
<protein>
    <submittedName>
        <fullName evidence="1">Uncharacterized protein</fullName>
    </submittedName>
</protein>
<evidence type="ECO:0000313" key="2">
    <source>
        <dbReference type="Proteomes" id="UP000054538"/>
    </source>
</evidence>
<dbReference type="EMBL" id="KN825073">
    <property type="protein sequence ID" value="KIK94968.1"/>
    <property type="molecule type" value="Genomic_DNA"/>
</dbReference>
<gene>
    <name evidence="1" type="ORF">PAXRUDRAFT_827481</name>
</gene>
<sequence>MGMGPASAGLGKYEGVAGSAQFPHRRQRPSTLTLDDSFAVFAVQCRVVIGRDTEKAGP</sequence>
<dbReference type="HOGENOM" id="CLU_2979746_0_0_1"/>
<proteinExistence type="predicted"/>